<dbReference type="AlphaFoldDB" id="G2YFU7"/>
<dbReference type="HOGENOM" id="CLU_2903944_0_0_1"/>
<proteinExistence type="predicted"/>
<evidence type="ECO:0000313" key="2">
    <source>
        <dbReference type="Proteomes" id="UP000008177"/>
    </source>
</evidence>
<sequence>MTGPLIATALNVYWNMTPILGSNTLFTKPALAATTTIHKLDICDASILPSSLLGAMAKTLNV</sequence>
<accession>G2YFU7</accession>
<dbReference type="Proteomes" id="UP000008177">
    <property type="component" value="Unplaced contigs"/>
</dbReference>
<reference evidence="2" key="1">
    <citation type="journal article" date="2011" name="PLoS Genet.">
        <title>Genomic analysis of the necrotrophic fungal pathogens Sclerotinia sclerotiorum and Botrytis cinerea.</title>
        <authorList>
            <person name="Amselem J."/>
            <person name="Cuomo C.A."/>
            <person name="van Kan J.A."/>
            <person name="Viaud M."/>
            <person name="Benito E.P."/>
            <person name="Couloux A."/>
            <person name="Coutinho P.M."/>
            <person name="de Vries R.P."/>
            <person name="Dyer P.S."/>
            <person name="Fillinger S."/>
            <person name="Fournier E."/>
            <person name="Gout L."/>
            <person name="Hahn M."/>
            <person name="Kohn L."/>
            <person name="Lapalu N."/>
            <person name="Plummer K.M."/>
            <person name="Pradier J.M."/>
            <person name="Quevillon E."/>
            <person name="Sharon A."/>
            <person name="Simon A."/>
            <person name="ten Have A."/>
            <person name="Tudzynski B."/>
            <person name="Tudzynski P."/>
            <person name="Wincker P."/>
            <person name="Andrew M."/>
            <person name="Anthouard V."/>
            <person name="Beever R.E."/>
            <person name="Beffa R."/>
            <person name="Benoit I."/>
            <person name="Bouzid O."/>
            <person name="Brault B."/>
            <person name="Chen Z."/>
            <person name="Choquer M."/>
            <person name="Collemare J."/>
            <person name="Cotton P."/>
            <person name="Danchin E.G."/>
            <person name="Da Silva C."/>
            <person name="Gautier A."/>
            <person name="Giraud C."/>
            <person name="Giraud T."/>
            <person name="Gonzalez C."/>
            <person name="Grossetete S."/>
            <person name="Guldener U."/>
            <person name="Henrissat B."/>
            <person name="Howlett B.J."/>
            <person name="Kodira C."/>
            <person name="Kretschmer M."/>
            <person name="Lappartient A."/>
            <person name="Leroch M."/>
            <person name="Levis C."/>
            <person name="Mauceli E."/>
            <person name="Neuveglise C."/>
            <person name="Oeser B."/>
            <person name="Pearson M."/>
            <person name="Poulain J."/>
            <person name="Poussereau N."/>
            <person name="Quesneville H."/>
            <person name="Rascle C."/>
            <person name="Schumacher J."/>
            <person name="Segurens B."/>
            <person name="Sexton A."/>
            <person name="Silva E."/>
            <person name="Sirven C."/>
            <person name="Soanes D.M."/>
            <person name="Talbot N.J."/>
            <person name="Templeton M."/>
            <person name="Yandava C."/>
            <person name="Yarden O."/>
            <person name="Zeng Q."/>
            <person name="Rollins J.A."/>
            <person name="Lebrun M.H."/>
            <person name="Dickman M."/>
        </authorList>
    </citation>
    <scope>NUCLEOTIDE SEQUENCE [LARGE SCALE GENOMIC DNA]</scope>
    <source>
        <strain evidence="2">T4</strain>
    </source>
</reference>
<name>G2YFU7_BOTF4</name>
<dbReference type="EMBL" id="FQ790327">
    <property type="protein sequence ID" value="CCD50645.1"/>
    <property type="molecule type" value="Genomic_DNA"/>
</dbReference>
<evidence type="ECO:0000313" key="1">
    <source>
        <dbReference type="EMBL" id="CCD50645.1"/>
    </source>
</evidence>
<organism evidence="1 2">
    <name type="scientific">Botryotinia fuckeliana (strain T4)</name>
    <name type="common">Noble rot fungus</name>
    <name type="synonym">Botrytis cinerea</name>
    <dbReference type="NCBI Taxonomy" id="999810"/>
    <lineage>
        <taxon>Eukaryota</taxon>
        <taxon>Fungi</taxon>
        <taxon>Dikarya</taxon>
        <taxon>Ascomycota</taxon>
        <taxon>Pezizomycotina</taxon>
        <taxon>Leotiomycetes</taxon>
        <taxon>Helotiales</taxon>
        <taxon>Sclerotiniaceae</taxon>
        <taxon>Botrytis</taxon>
    </lineage>
</organism>
<dbReference type="InParanoid" id="G2YFU7"/>
<gene>
    <name evidence="1" type="ORF">BofuT4_uP024540.1</name>
</gene>
<protein>
    <submittedName>
        <fullName evidence="1">Uncharacterized protein</fullName>
    </submittedName>
</protein>